<dbReference type="RefSeq" id="WP_170853648.1">
    <property type="nucleotide sequence ID" value="NZ_FPAS01000001.1"/>
</dbReference>
<dbReference type="SUPFAM" id="SSF51735">
    <property type="entry name" value="NAD(P)-binding Rossmann-fold domains"/>
    <property type="match status" value="1"/>
</dbReference>
<keyword evidence="2 4" id="KW-0520">NAD</keyword>
<evidence type="ECO:0000313" key="9">
    <source>
        <dbReference type="Proteomes" id="UP000236454"/>
    </source>
</evidence>
<proteinExistence type="inferred from homology"/>
<comment type="similarity">
    <text evidence="5">Belongs to the LDH/MDH superfamily.</text>
</comment>
<dbReference type="InterPro" id="IPR022383">
    <property type="entry name" value="Lactate/malate_DH_C"/>
</dbReference>
<feature type="active site" description="Proton acceptor" evidence="3">
    <location>
        <position position="169"/>
    </location>
</feature>
<dbReference type="PANTHER" id="PTHR43128:SF16">
    <property type="entry name" value="L-LACTATE DEHYDROGENASE"/>
    <property type="match status" value="1"/>
</dbReference>
<dbReference type="EMBL" id="FPAS01000001">
    <property type="protein sequence ID" value="SFT43455.1"/>
    <property type="molecule type" value="Genomic_DNA"/>
</dbReference>
<evidence type="ECO:0000259" key="6">
    <source>
        <dbReference type="Pfam" id="PF00056"/>
    </source>
</evidence>
<protein>
    <submittedName>
        <fullName evidence="8">L-lactate dehydrogenase</fullName>
    </submittedName>
</protein>
<evidence type="ECO:0000256" key="4">
    <source>
        <dbReference type="PIRSR" id="PIRSR000102-3"/>
    </source>
</evidence>
<keyword evidence="9" id="KW-1185">Reference proteome</keyword>
<dbReference type="InterPro" id="IPR036291">
    <property type="entry name" value="NAD(P)-bd_dom_sf"/>
</dbReference>
<dbReference type="GO" id="GO:0004459">
    <property type="term" value="F:L-lactate dehydrogenase (NAD+) activity"/>
    <property type="evidence" value="ECO:0007669"/>
    <property type="project" value="TreeGrafter"/>
</dbReference>
<feature type="binding site" evidence="4">
    <location>
        <begin position="113"/>
        <end position="115"/>
    </location>
    <ligand>
        <name>NAD(+)</name>
        <dbReference type="ChEBI" id="CHEBI:57540"/>
    </ligand>
</feature>
<keyword evidence="1 5" id="KW-0560">Oxidoreductase</keyword>
<dbReference type="InterPro" id="IPR015955">
    <property type="entry name" value="Lactate_DH/Glyco_Ohase_4_C"/>
</dbReference>
<feature type="binding site" evidence="4">
    <location>
        <begin position="6"/>
        <end position="11"/>
    </location>
    <ligand>
        <name>NAD(+)</name>
        <dbReference type="ChEBI" id="CHEBI:57540"/>
    </ligand>
</feature>
<evidence type="ECO:0000256" key="5">
    <source>
        <dbReference type="RuleBase" id="RU003369"/>
    </source>
</evidence>
<dbReference type="Proteomes" id="UP000236454">
    <property type="component" value="Unassembled WGS sequence"/>
</dbReference>
<gene>
    <name evidence="8" type="ORF">SAMN05216474_0546</name>
</gene>
<dbReference type="Pfam" id="PF00056">
    <property type="entry name" value="Ldh_1_N"/>
    <property type="match status" value="1"/>
</dbReference>
<evidence type="ECO:0000313" key="8">
    <source>
        <dbReference type="EMBL" id="SFT43455.1"/>
    </source>
</evidence>
<feature type="domain" description="Lactate/malate dehydrogenase C-terminal" evidence="7">
    <location>
        <begin position="140"/>
        <end position="299"/>
    </location>
</feature>
<dbReference type="PIRSF" id="PIRSF000102">
    <property type="entry name" value="Lac_mal_DH"/>
    <property type="match status" value="1"/>
</dbReference>
<name>A0A1I6XYJ9_9FLAO</name>
<dbReference type="Gene3D" id="3.90.110.10">
    <property type="entry name" value="Lactate dehydrogenase/glycoside hydrolase, family 4, C-terminal"/>
    <property type="match status" value="1"/>
</dbReference>
<evidence type="ECO:0000256" key="1">
    <source>
        <dbReference type="ARBA" id="ARBA00023002"/>
    </source>
</evidence>
<dbReference type="GO" id="GO:0006089">
    <property type="term" value="P:lactate metabolic process"/>
    <property type="evidence" value="ECO:0007669"/>
    <property type="project" value="TreeGrafter"/>
</dbReference>
<evidence type="ECO:0000259" key="7">
    <source>
        <dbReference type="Pfam" id="PF02866"/>
    </source>
</evidence>
<dbReference type="Gene3D" id="3.40.50.720">
    <property type="entry name" value="NAD(P)-binding Rossmann-like Domain"/>
    <property type="match status" value="1"/>
</dbReference>
<sequence>MITLIGFGNIGRTLTALIMANSKEPIHFNIMEVSQKIGGTLLDVEHALELYPQHTWSLNDQDKMNHSDFIIHTAGAIVPPGKTRRDASEISIAITEEVFSNYTPITIPFIIVVANPVDIIAYVTQKLTALPPERVFGTGTFLDSIRMNHYLKPHLPIGADINSVLLGEHGSAIFMSQQLSKANDKHLHKLLTEDELDACMEEVKNAANLIKQTQGATIYGVSHILYQLYSALKAEEVQHLPLSTLIPRSYLQDPSITSIYLSTYCEINKEGVIPCTHYHPDPIEAAKFHHTIQELIALIPQKYLES</sequence>
<dbReference type="Pfam" id="PF02866">
    <property type="entry name" value="Ldh_1_C"/>
    <property type="match status" value="1"/>
</dbReference>
<dbReference type="SUPFAM" id="SSF56327">
    <property type="entry name" value="LDH C-terminal domain-like"/>
    <property type="match status" value="1"/>
</dbReference>
<dbReference type="PANTHER" id="PTHR43128">
    <property type="entry name" value="L-2-HYDROXYCARBOXYLATE DEHYDROGENASE (NAD(P)(+))"/>
    <property type="match status" value="1"/>
</dbReference>
<dbReference type="InterPro" id="IPR001236">
    <property type="entry name" value="Lactate/malate_DH_N"/>
</dbReference>
<dbReference type="AlphaFoldDB" id="A0A1I6XYJ9"/>
<feature type="domain" description="Lactate/malate dehydrogenase N-terminal" evidence="6">
    <location>
        <begin position="2"/>
        <end position="137"/>
    </location>
</feature>
<dbReference type="STRING" id="477690.SAMN05216474_0546"/>
<evidence type="ECO:0000256" key="2">
    <source>
        <dbReference type="ARBA" id="ARBA00023027"/>
    </source>
</evidence>
<accession>A0A1I6XYJ9</accession>
<reference evidence="8 9" key="1">
    <citation type="submission" date="2016-10" db="EMBL/GenBank/DDBJ databases">
        <authorList>
            <person name="de Groot N.N."/>
        </authorList>
    </citation>
    <scope>NUCLEOTIDE SEQUENCE [LARGE SCALE GENOMIC DNA]</scope>
    <source>
        <strain evidence="8 9">CGMCC 1.7005</strain>
    </source>
</reference>
<organism evidence="8 9">
    <name type="scientific">Lishizhenia tianjinensis</name>
    <dbReference type="NCBI Taxonomy" id="477690"/>
    <lineage>
        <taxon>Bacteria</taxon>
        <taxon>Pseudomonadati</taxon>
        <taxon>Bacteroidota</taxon>
        <taxon>Flavobacteriia</taxon>
        <taxon>Flavobacteriales</taxon>
        <taxon>Crocinitomicaceae</taxon>
        <taxon>Lishizhenia</taxon>
    </lineage>
</organism>
<evidence type="ECO:0000256" key="3">
    <source>
        <dbReference type="PIRSR" id="PIRSR000102-1"/>
    </source>
</evidence>
<dbReference type="InterPro" id="IPR001557">
    <property type="entry name" value="L-lactate/malate_DH"/>
</dbReference>
<dbReference type="PRINTS" id="PR00086">
    <property type="entry name" value="LLDHDRGNASE"/>
</dbReference>